<dbReference type="Proteomes" id="UP000515292">
    <property type="component" value="Chromosome"/>
</dbReference>
<feature type="transmembrane region" description="Helical" evidence="8">
    <location>
        <begin position="12"/>
        <end position="31"/>
    </location>
</feature>
<organism evidence="10 11">
    <name type="scientific">Sandaracinobacteroides saxicola</name>
    <dbReference type="NCBI Taxonomy" id="2759707"/>
    <lineage>
        <taxon>Bacteria</taxon>
        <taxon>Pseudomonadati</taxon>
        <taxon>Pseudomonadota</taxon>
        <taxon>Alphaproteobacteria</taxon>
        <taxon>Sphingomonadales</taxon>
        <taxon>Sphingosinicellaceae</taxon>
        <taxon>Sandaracinobacteroides</taxon>
    </lineage>
</organism>
<evidence type="ECO:0000256" key="8">
    <source>
        <dbReference type="RuleBase" id="RU363032"/>
    </source>
</evidence>
<dbReference type="RefSeq" id="WP_182298354.1">
    <property type="nucleotide sequence ID" value="NZ_CP059851.1"/>
</dbReference>
<evidence type="ECO:0000256" key="2">
    <source>
        <dbReference type="ARBA" id="ARBA00009306"/>
    </source>
</evidence>
<evidence type="ECO:0000256" key="1">
    <source>
        <dbReference type="ARBA" id="ARBA00004651"/>
    </source>
</evidence>
<gene>
    <name evidence="10" type="ORF">H3309_08330</name>
</gene>
<dbReference type="InterPro" id="IPR000515">
    <property type="entry name" value="MetI-like"/>
</dbReference>
<feature type="transmembrane region" description="Helical" evidence="8">
    <location>
        <begin position="251"/>
        <end position="274"/>
    </location>
</feature>
<keyword evidence="6 8" id="KW-1133">Transmembrane helix</keyword>
<keyword evidence="4" id="KW-1003">Cell membrane</keyword>
<evidence type="ECO:0000256" key="3">
    <source>
        <dbReference type="ARBA" id="ARBA00022448"/>
    </source>
</evidence>
<accession>A0A7G5IM46</accession>
<evidence type="ECO:0000256" key="7">
    <source>
        <dbReference type="ARBA" id="ARBA00023136"/>
    </source>
</evidence>
<evidence type="ECO:0000256" key="4">
    <source>
        <dbReference type="ARBA" id="ARBA00022475"/>
    </source>
</evidence>
<dbReference type="InterPro" id="IPR050809">
    <property type="entry name" value="UgpAE/MalFG_permease"/>
</dbReference>
<keyword evidence="3 8" id="KW-0813">Transport</keyword>
<dbReference type="PANTHER" id="PTHR43227:SF11">
    <property type="entry name" value="BLL4140 PROTEIN"/>
    <property type="match status" value="1"/>
</dbReference>
<dbReference type="EMBL" id="CP059851">
    <property type="protein sequence ID" value="QMW24438.1"/>
    <property type="molecule type" value="Genomic_DNA"/>
</dbReference>
<proteinExistence type="inferred from homology"/>
<feature type="transmembrane region" description="Helical" evidence="8">
    <location>
        <begin position="77"/>
        <end position="98"/>
    </location>
</feature>
<feature type="domain" description="ABC transmembrane type-1" evidence="9">
    <location>
        <begin position="73"/>
        <end position="277"/>
    </location>
</feature>
<protein>
    <submittedName>
        <fullName evidence="10">Sugar ABC transporter permease</fullName>
    </submittedName>
</protein>
<evidence type="ECO:0000256" key="5">
    <source>
        <dbReference type="ARBA" id="ARBA00022692"/>
    </source>
</evidence>
<evidence type="ECO:0000256" key="6">
    <source>
        <dbReference type="ARBA" id="ARBA00022989"/>
    </source>
</evidence>
<feature type="transmembrane region" description="Helical" evidence="8">
    <location>
        <begin position="208"/>
        <end position="231"/>
    </location>
</feature>
<feature type="transmembrane region" description="Helical" evidence="8">
    <location>
        <begin position="110"/>
        <end position="131"/>
    </location>
</feature>
<dbReference type="KEGG" id="sand:H3309_08330"/>
<sequence>MAGARRRKRQIGPFAMFIAPAFLFYTLFWIVPMLGAVGISLTHWDGIAWSTLRFAGFDNYVQLTGDPIFWGSLGNNLAFVAAALGIIVLLALVVALILDAKPRGHGAFATVLFMPIVLSNVVIGLLFTLLLSPTSGLVGTQVQWLGDPDTAIWSVLGVYVWRDLGFSVLLFLAGLQAVPRDLIEAARVDGAGPFRTIRHISLPSIREVAVVVSVLAVTNAFLLFDLVIVMTGGGPYHASQVLATYMYNQGFTRGVLGYGSAIAVVLFGIVLAVTSVQLRLTRGRAAA</sequence>
<feature type="transmembrane region" description="Helical" evidence="8">
    <location>
        <begin position="151"/>
        <end position="173"/>
    </location>
</feature>
<dbReference type="PROSITE" id="PS50928">
    <property type="entry name" value="ABC_TM1"/>
    <property type="match status" value="1"/>
</dbReference>
<reference evidence="10 11" key="1">
    <citation type="submission" date="2020-07" db="EMBL/GenBank/DDBJ databases">
        <title>Complete genome sequence for Sandaracinobacter sp. M6.</title>
        <authorList>
            <person name="Tang Y."/>
            <person name="Liu Q."/>
            <person name="Guo Z."/>
            <person name="Lei P."/>
            <person name="Huang B."/>
        </authorList>
    </citation>
    <scope>NUCLEOTIDE SEQUENCE [LARGE SCALE GENOMIC DNA]</scope>
    <source>
        <strain evidence="10 11">M6</strain>
    </source>
</reference>
<dbReference type="PANTHER" id="PTHR43227">
    <property type="entry name" value="BLL4140 PROTEIN"/>
    <property type="match status" value="1"/>
</dbReference>
<dbReference type="AlphaFoldDB" id="A0A7G5IM46"/>
<comment type="subcellular location">
    <subcellularLocation>
        <location evidence="1 8">Cell membrane</location>
        <topology evidence="1 8">Multi-pass membrane protein</topology>
    </subcellularLocation>
</comment>
<comment type="similarity">
    <text evidence="2 8">Belongs to the binding-protein-dependent transport system permease family.</text>
</comment>
<dbReference type="Pfam" id="PF00528">
    <property type="entry name" value="BPD_transp_1"/>
    <property type="match status" value="1"/>
</dbReference>
<dbReference type="GO" id="GO:0055085">
    <property type="term" value="P:transmembrane transport"/>
    <property type="evidence" value="ECO:0007669"/>
    <property type="project" value="InterPro"/>
</dbReference>
<keyword evidence="11" id="KW-1185">Reference proteome</keyword>
<dbReference type="CDD" id="cd06261">
    <property type="entry name" value="TM_PBP2"/>
    <property type="match status" value="1"/>
</dbReference>
<evidence type="ECO:0000313" key="10">
    <source>
        <dbReference type="EMBL" id="QMW24438.1"/>
    </source>
</evidence>
<dbReference type="Gene3D" id="1.10.3720.10">
    <property type="entry name" value="MetI-like"/>
    <property type="match status" value="1"/>
</dbReference>
<dbReference type="InterPro" id="IPR035906">
    <property type="entry name" value="MetI-like_sf"/>
</dbReference>
<evidence type="ECO:0000313" key="11">
    <source>
        <dbReference type="Proteomes" id="UP000515292"/>
    </source>
</evidence>
<name>A0A7G5IM46_9SPHN</name>
<dbReference type="GO" id="GO:0005886">
    <property type="term" value="C:plasma membrane"/>
    <property type="evidence" value="ECO:0007669"/>
    <property type="project" value="UniProtKB-SubCell"/>
</dbReference>
<evidence type="ECO:0000259" key="9">
    <source>
        <dbReference type="PROSITE" id="PS50928"/>
    </source>
</evidence>
<keyword evidence="7 8" id="KW-0472">Membrane</keyword>
<dbReference type="SUPFAM" id="SSF161098">
    <property type="entry name" value="MetI-like"/>
    <property type="match status" value="1"/>
</dbReference>
<keyword evidence="5 8" id="KW-0812">Transmembrane</keyword>